<accession>A0A0B1S454</accession>
<keyword evidence="1" id="KW-1133">Transmembrane helix</keyword>
<evidence type="ECO:0000313" key="2">
    <source>
        <dbReference type="EMBL" id="KHJ78631.1"/>
    </source>
</evidence>
<dbReference type="AlphaFoldDB" id="A0A0B1S454"/>
<keyword evidence="3" id="KW-1185">Reference proteome</keyword>
<keyword evidence="1" id="KW-0472">Membrane</keyword>
<organism evidence="2 3">
    <name type="scientific">Oesophagostomum dentatum</name>
    <name type="common">Nodular worm</name>
    <dbReference type="NCBI Taxonomy" id="61180"/>
    <lineage>
        <taxon>Eukaryota</taxon>
        <taxon>Metazoa</taxon>
        <taxon>Ecdysozoa</taxon>
        <taxon>Nematoda</taxon>
        <taxon>Chromadorea</taxon>
        <taxon>Rhabditida</taxon>
        <taxon>Rhabditina</taxon>
        <taxon>Rhabditomorpha</taxon>
        <taxon>Strongyloidea</taxon>
        <taxon>Strongylidae</taxon>
        <taxon>Oesophagostomum</taxon>
    </lineage>
</organism>
<gene>
    <name evidence="2" type="ORF">OESDEN_21746</name>
</gene>
<protein>
    <submittedName>
        <fullName evidence="2">Uncharacterized protein</fullName>
    </submittedName>
</protein>
<sequence>MIQSWQVRLLKRTLASSLYSEVLLPRFFVASACILLILPRIFHIIH</sequence>
<evidence type="ECO:0000313" key="3">
    <source>
        <dbReference type="Proteomes" id="UP000053660"/>
    </source>
</evidence>
<keyword evidence="1" id="KW-0812">Transmembrane</keyword>
<feature type="transmembrane region" description="Helical" evidence="1">
    <location>
        <begin position="23"/>
        <end position="42"/>
    </location>
</feature>
<reference evidence="2 3" key="1">
    <citation type="submission" date="2014-03" db="EMBL/GenBank/DDBJ databases">
        <title>Draft genome of the hookworm Oesophagostomum dentatum.</title>
        <authorList>
            <person name="Mitreva M."/>
        </authorList>
    </citation>
    <scope>NUCLEOTIDE SEQUENCE [LARGE SCALE GENOMIC DNA]</scope>
    <source>
        <strain evidence="2 3">OD-Hann</strain>
    </source>
</reference>
<dbReference type="EMBL" id="KN609583">
    <property type="protein sequence ID" value="KHJ78631.1"/>
    <property type="molecule type" value="Genomic_DNA"/>
</dbReference>
<evidence type="ECO:0000256" key="1">
    <source>
        <dbReference type="SAM" id="Phobius"/>
    </source>
</evidence>
<dbReference type="Proteomes" id="UP000053660">
    <property type="component" value="Unassembled WGS sequence"/>
</dbReference>
<proteinExistence type="predicted"/>
<name>A0A0B1S454_OESDE</name>